<accession>A0A965ZFI2</accession>
<dbReference type="Gene3D" id="3.40.50.1820">
    <property type="entry name" value="alpha/beta hydrolase"/>
    <property type="match status" value="1"/>
</dbReference>
<dbReference type="NCBIfam" id="TIGR01250">
    <property type="entry name" value="pro_imino_pep_2"/>
    <property type="match status" value="1"/>
</dbReference>
<evidence type="ECO:0000256" key="2">
    <source>
        <dbReference type="ARBA" id="ARBA00022801"/>
    </source>
</evidence>
<dbReference type="RefSeq" id="WP_166584823.1">
    <property type="nucleotide sequence ID" value="NZ_WWEO01000039.1"/>
</dbReference>
<dbReference type="GO" id="GO:0047372">
    <property type="term" value="F:monoacylglycerol lipase activity"/>
    <property type="evidence" value="ECO:0007669"/>
    <property type="project" value="TreeGrafter"/>
</dbReference>
<sequence length="314" mass="35038">MRTLILIIALLIITQLSYAQTLKPHEGYVQVKGGRIWYKVIGTGNGTPLLVLHGGPGSRSCGDVAGYTPVGNDRPVILYDQLGSGFSDRPTDTTLWTLPRFVDEVVALRKALNLKEINILGSSWGAAIVAEYMITRKPVGVKSVIFSGPLLGTTRWIKDAQILLGQMPKYLQDTIHKYEDLKQYQSASYVAATDSFYARYLDHRKSVTPPSPICEGSKGFNTQVYNYMWGPTEFTCTGTLKNWTRIPQLHQITQPVLFIAGQFDEARPETMYEFQKMVKGSKIVIVPNAGHHKLQDNPKDFIGGVRKFLNGVEK</sequence>
<dbReference type="PANTHER" id="PTHR43798">
    <property type="entry name" value="MONOACYLGLYCEROL LIPASE"/>
    <property type="match status" value="1"/>
</dbReference>
<dbReference type="PRINTS" id="PR00793">
    <property type="entry name" value="PROAMNOPTASE"/>
</dbReference>
<dbReference type="InterPro" id="IPR029058">
    <property type="entry name" value="AB_hydrolase_fold"/>
</dbReference>
<dbReference type="GO" id="GO:0006508">
    <property type="term" value="P:proteolysis"/>
    <property type="evidence" value="ECO:0007669"/>
    <property type="project" value="InterPro"/>
</dbReference>
<keyword evidence="2 3" id="KW-0378">Hydrolase</keyword>
<keyword evidence="7" id="KW-1185">Reference proteome</keyword>
<dbReference type="Pfam" id="PF00561">
    <property type="entry name" value="Abhydrolase_1"/>
    <property type="match status" value="1"/>
</dbReference>
<feature type="domain" description="AB hydrolase-1" evidence="5">
    <location>
        <begin position="48"/>
        <end position="292"/>
    </location>
</feature>
<dbReference type="SUPFAM" id="SSF53474">
    <property type="entry name" value="alpha/beta-Hydrolases"/>
    <property type="match status" value="1"/>
</dbReference>
<feature type="active site" evidence="4">
    <location>
        <position position="264"/>
    </location>
</feature>
<comment type="caution">
    <text evidence="6">The sequence shown here is derived from an EMBL/GenBank/DDBJ whole genome shotgun (WGS) entry which is preliminary data.</text>
</comment>
<dbReference type="EMBL" id="WWEO01000039">
    <property type="protein sequence ID" value="NCD68806.1"/>
    <property type="molecule type" value="Genomic_DNA"/>
</dbReference>
<organism evidence="6 7">
    <name type="scientific">Mucilaginibacter agri</name>
    <dbReference type="NCBI Taxonomy" id="2695265"/>
    <lineage>
        <taxon>Bacteria</taxon>
        <taxon>Pseudomonadati</taxon>
        <taxon>Bacteroidota</taxon>
        <taxon>Sphingobacteriia</taxon>
        <taxon>Sphingobacteriales</taxon>
        <taxon>Sphingobacteriaceae</taxon>
        <taxon>Mucilaginibacter</taxon>
    </lineage>
</organism>
<dbReference type="InterPro" id="IPR050266">
    <property type="entry name" value="AB_hydrolase_sf"/>
</dbReference>
<proteinExistence type="inferred from homology"/>
<feature type="active site" description="Proton donor" evidence="4">
    <location>
        <position position="291"/>
    </location>
</feature>
<dbReference type="InterPro" id="IPR002410">
    <property type="entry name" value="Peptidase_S33"/>
</dbReference>
<name>A0A965ZFI2_9SPHI</name>
<gene>
    <name evidence="6" type="ORF">GSY63_05505</name>
</gene>
<evidence type="ECO:0000256" key="4">
    <source>
        <dbReference type="PIRSR" id="PIRSR005539-1"/>
    </source>
</evidence>
<dbReference type="GO" id="GO:0008233">
    <property type="term" value="F:peptidase activity"/>
    <property type="evidence" value="ECO:0007669"/>
    <property type="project" value="InterPro"/>
</dbReference>
<evidence type="ECO:0000313" key="6">
    <source>
        <dbReference type="EMBL" id="NCD68806.1"/>
    </source>
</evidence>
<feature type="active site" description="Nucleophile" evidence="4">
    <location>
        <position position="123"/>
    </location>
</feature>
<dbReference type="Proteomes" id="UP000638732">
    <property type="component" value="Unassembled WGS sequence"/>
</dbReference>
<reference evidence="6" key="1">
    <citation type="submission" date="2020-01" db="EMBL/GenBank/DDBJ databases">
        <authorList>
            <person name="Seo Y.L."/>
        </authorList>
    </citation>
    <scope>NUCLEOTIDE SEQUENCE</scope>
    <source>
        <strain evidence="6">R11</strain>
    </source>
</reference>
<evidence type="ECO:0000259" key="5">
    <source>
        <dbReference type="Pfam" id="PF00561"/>
    </source>
</evidence>
<comment type="similarity">
    <text evidence="1 3">Belongs to the peptidase S33 family.</text>
</comment>
<dbReference type="PIRSF" id="PIRSF005539">
    <property type="entry name" value="Pept_S33_TRI_F1"/>
    <property type="match status" value="1"/>
</dbReference>
<evidence type="ECO:0000256" key="1">
    <source>
        <dbReference type="ARBA" id="ARBA00010088"/>
    </source>
</evidence>
<dbReference type="AlphaFoldDB" id="A0A965ZFI2"/>
<dbReference type="InterPro" id="IPR005945">
    <property type="entry name" value="Pro_imino_pep"/>
</dbReference>
<protein>
    <submittedName>
        <fullName evidence="6">Proline iminopeptidase-family hydrolase</fullName>
    </submittedName>
</protein>
<dbReference type="InterPro" id="IPR000073">
    <property type="entry name" value="AB_hydrolase_1"/>
</dbReference>
<reference evidence="6" key="2">
    <citation type="submission" date="2020-10" db="EMBL/GenBank/DDBJ databases">
        <title>Mucilaginibacter sp. nov., isolated from soil.</title>
        <authorList>
            <person name="Jeon C.O."/>
        </authorList>
    </citation>
    <scope>NUCLEOTIDE SEQUENCE</scope>
    <source>
        <strain evidence="6">R11</strain>
    </source>
</reference>
<dbReference type="GO" id="GO:0046464">
    <property type="term" value="P:acylglycerol catabolic process"/>
    <property type="evidence" value="ECO:0007669"/>
    <property type="project" value="TreeGrafter"/>
</dbReference>
<dbReference type="GO" id="GO:0016020">
    <property type="term" value="C:membrane"/>
    <property type="evidence" value="ECO:0007669"/>
    <property type="project" value="TreeGrafter"/>
</dbReference>
<dbReference type="PANTHER" id="PTHR43798:SF33">
    <property type="entry name" value="HYDROLASE, PUTATIVE (AFU_ORTHOLOGUE AFUA_2G14860)-RELATED"/>
    <property type="match status" value="1"/>
</dbReference>
<evidence type="ECO:0000313" key="7">
    <source>
        <dbReference type="Proteomes" id="UP000638732"/>
    </source>
</evidence>
<evidence type="ECO:0000256" key="3">
    <source>
        <dbReference type="PIRNR" id="PIRNR005539"/>
    </source>
</evidence>